<dbReference type="NCBIfam" id="TIGR04088">
    <property type="entry name" value="cognate_SipW"/>
    <property type="match status" value="1"/>
</dbReference>
<dbReference type="InterPro" id="IPR023833">
    <property type="entry name" value="Signal_pept_SipW-depend-type"/>
</dbReference>
<evidence type="ECO:0000256" key="2">
    <source>
        <dbReference type="SAM" id="SignalP"/>
    </source>
</evidence>
<dbReference type="EMBL" id="MFUG01000012">
    <property type="protein sequence ID" value="OGI76060.1"/>
    <property type="molecule type" value="Genomic_DNA"/>
</dbReference>
<feature type="chain" id="PRO_5009527317" description="DUF5666 domain-containing protein" evidence="2">
    <location>
        <begin position="20"/>
        <end position="277"/>
    </location>
</feature>
<protein>
    <recommendedName>
        <fullName evidence="5">DUF5666 domain-containing protein</fullName>
    </recommendedName>
</protein>
<feature type="region of interest" description="Disordered" evidence="1">
    <location>
        <begin position="216"/>
        <end position="243"/>
    </location>
</feature>
<organism evidence="3 4">
    <name type="scientific">Candidatus Nomurabacteria bacterium RIFCSPHIGHO2_02_FULL_42_19</name>
    <dbReference type="NCBI Taxonomy" id="1801756"/>
    <lineage>
        <taxon>Bacteria</taxon>
        <taxon>Candidatus Nomuraibacteriota</taxon>
    </lineage>
</organism>
<evidence type="ECO:0000256" key="1">
    <source>
        <dbReference type="SAM" id="MobiDB-lite"/>
    </source>
</evidence>
<dbReference type="Pfam" id="PF12389">
    <property type="entry name" value="Peptidase_M73"/>
    <property type="match status" value="1"/>
</dbReference>
<dbReference type="AlphaFoldDB" id="A0A1F6W2C0"/>
<dbReference type="STRING" id="1801756.A3C67_00545"/>
<accession>A0A1F6W2C0</accession>
<name>A0A1F6W2C0_9BACT</name>
<comment type="caution">
    <text evidence="3">The sequence shown here is derived from an EMBL/GenBank/DDBJ whole genome shotgun (WGS) entry which is preliminary data.</text>
</comment>
<dbReference type="InterPro" id="IPR022121">
    <property type="entry name" value="Peptidase_M73_camelysin"/>
</dbReference>
<evidence type="ECO:0008006" key="5">
    <source>
        <dbReference type="Google" id="ProtNLM"/>
    </source>
</evidence>
<evidence type="ECO:0000313" key="3">
    <source>
        <dbReference type="EMBL" id="OGI76060.1"/>
    </source>
</evidence>
<proteinExistence type="predicted"/>
<evidence type="ECO:0000313" key="4">
    <source>
        <dbReference type="Proteomes" id="UP000179275"/>
    </source>
</evidence>
<reference evidence="3 4" key="1">
    <citation type="journal article" date="2016" name="Nat. Commun.">
        <title>Thousands of microbial genomes shed light on interconnected biogeochemical processes in an aquifer system.</title>
        <authorList>
            <person name="Anantharaman K."/>
            <person name="Brown C.T."/>
            <person name="Hug L.A."/>
            <person name="Sharon I."/>
            <person name="Castelle C.J."/>
            <person name="Probst A.J."/>
            <person name="Thomas B.C."/>
            <person name="Singh A."/>
            <person name="Wilkins M.J."/>
            <person name="Karaoz U."/>
            <person name="Brodie E.L."/>
            <person name="Williams K.H."/>
            <person name="Hubbard S.S."/>
            <person name="Banfield J.F."/>
        </authorList>
    </citation>
    <scope>NUCLEOTIDE SEQUENCE [LARGE SCALE GENOMIC DNA]</scope>
</reference>
<gene>
    <name evidence="3" type="ORF">A3C67_00545</name>
</gene>
<keyword evidence="2" id="KW-0732">Signal</keyword>
<feature type="signal peptide" evidence="2">
    <location>
        <begin position="1"/>
        <end position="19"/>
    </location>
</feature>
<sequence length="277" mass="30204">MKKILLSLSMIAVVGVVVAGATGAFFSDTETSTGNTFTAGAIDLKIDNSAWHNGLPVQGSTWNPKDLVLGDFFFNLSDIKPGDWEEDTISLHVDNNDAWACVDVTLTKDDEVSLKEPEEDLGDVADEVSDLFDGELAQELQFMWWADDGDNVLEQDEEVINSGNLGWAPEGQTVKVTLADANDNIWTGIGGDPLDGEQPYYIGKAFCMGNLDEEDSTYNPLDNAGNEDNSGPDARPVDCDGKDVTNWSQSDSVMMDISFRAEQARNNPDFTCQQINN</sequence>
<dbReference type="Proteomes" id="UP000179275">
    <property type="component" value="Unassembled WGS sequence"/>
</dbReference>